<dbReference type="InterPro" id="IPR027417">
    <property type="entry name" value="P-loop_NTPase"/>
</dbReference>
<dbReference type="EMBL" id="BCMH01000012">
    <property type="protein sequence ID" value="GAX04082.1"/>
    <property type="molecule type" value="Genomic_DNA"/>
</dbReference>
<evidence type="ECO:0000259" key="2">
    <source>
        <dbReference type="Pfam" id="PF17289"/>
    </source>
</evidence>
<comment type="caution">
    <text evidence="3">The sequence shown here is derived from an EMBL/GenBank/DDBJ whole genome shotgun (WGS) entry which is preliminary data.</text>
</comment>
<dbReference type="AlphaFoldDB" id="A0A1Z5IR64"/>
<dbReference type="Pfam" id="PF03237">
    <property type="entry name" value="Terminase_6N"/>
    <property type="match status" value="1"/>
</dbReference>
<keyword evidence="1" id="KW-1188">Viral release from host cell</keyword>
<dbReference type="Proteomes" id="UP000198430">
    <property type="component" value="Unassembled WGS sequence"/>
</dbReference>
<dbReference type="Pfam" id="PF17289">
    <property type="entry name" value="Terminase_6C"/>
    <property type="match status" value="1"/>
</dbReference>
<gene>
    <name evidence="3" type="ORF">IWT140_01719</name>
</gene>
<dbReference type="RefSeq" id="WP_089089042.1">
    <property type="nucleotide sequence ID" value="NZ_BCMH01000012.1"/>
</dbReference>
<accession>A0A1Z5IR64</accession>
<dbReference type="InterPro" id="IPR006517">
    <property type="entry name" value="Phage_terminase_lsu-like_C"/>
</dbReference>
<feature type="domain" description="Terminase large subunit gp17-like C-terminal" evidence="2">
    <location>
        <begin position="329"/>
        <end position="472"/>
    </location>
</feature>
<organism evidence="3 4">
    <name type="scientific">Secundilactobacillus pentosiphilus</name>
    <dbReference type="NCBI Taxonomy" id="1714682"/>
    <lineage>
        <taxon>Bacteria</taxon>
        <taxon>Bacillati</taxon>
        <taxon>Bacillota</taxon>
        <taxon>Bacilli</taxon>
        <taxon>Lactobacillales</taxon>
        <taxon>Lactobacillaceae</taxon>
        <taxon>Secundilactobacillus</taxon>
    </lineage>
</organism>
<protein>
    <recommendedName>
        <fullName evidence="2">Terminase large subunit gp17-like C-terminal domain-containing protein</fullName>
    </recommendedName>
</protein>
<dbReference type="InterPro" id="IPR035421">
    <property type="entry name" value="Terminase_6C"/>
</dbReference>
<sequence>MSQTIKLTDSERHVIAEEARAELASRSYENYFQYANFGATLYPHTKLICEKLQPIIDGQQKFYIVEMPPQHGKSLTITETFPSYFLMKHPDKRVMVTAYSQSLYTKFSEANRRKFEAFAPKIAGLETSKSTGELFNIADHRGSFYATSILGGGTGRSADLLIIDDPVKNAEEANSKTVKEKIVKEWQQTFFPRVQKGGSIIVIMTRWAVDDLAGTLLKQGALPWEEIKLPAIAEDIPDGQTDAIGRHNGEPLCADLHPLDDLKVAQINNGSHAFAAMYQQRPTLQGGNIFKLSQVHFYLPDTATATKLGLDHDEDIAILPRLDKQWSSWDLTFTDKDSSDFVAGQTWGKAGSNFYLLDRVHGRMDFNAQLRAIQAMHNRQPKAKAIYIEDKANGSAIINTMRSYISGIIPVIPKGDKVTRANVVVPFFEAGNVYLPHPKWQPWVHTMLDEWTGFPNMEHDDEVDSMTQALSREVVAQPQNIVLSHQSVLHY</sequence>
<reference evidence="3 4" key="1">
    <citation type="submission" date="2015-11" db="EMBL/GenBank/DDBJ databases">
        <title>Draft genome sequences of new species of the genus Lactobacillus isolated from orchardgrass silage.</title>
        <authorList>
            <person name="Tohno M."/>
            <person name="Tanizawa Y."/>
            <person name="Arita M."/>
        </authorList>
    </citation>
    <scope>NUCLEOTIDE SEQUENCE [LARGE SCALE GENOMIC DNA]</scope>
    <source>
        <strain evidence="3 4">IWT140</strain>
    </source>
</reference>
<proteinExistence type="predicted"/>
<name>A0A1Z5IR64_9LACO</name>
<evidence type="ECO:0000313" key="3">
    <source>
        <dbReference type="EMBL" id="GAX04082.1"/>
    </source>
</evidence>
<dbReference type="NCBIfam" id="TIGR01630">
    <property type="entry name" value="psiM2_ORF9"/>
    <property type="match status" value="1"/>
</dbReference>
<evidence type="ECO:0000256" key="1">
    <source>
        <dbReference type="ARBA" id="ARBA00022612"/>
    </source>
</evidence>
<keyword evidence="4" id="KW-1185">Reference proteome</keyword>
<evidence type="ECO:0000313" key="4">
    <source>
        <dbReference type="Proteomes" id="UP000198430"/>
    </source>
</evidence>
<dbReference type="Gene3D" id="3.40.50.300">
    <property type="entry name" value="P-loop containing nucleotide triphosphate hydrolases"/>
    <property type="match status" value="1"/>
</dbReference>